<feature type="region of interest" description="Disordered" evidence="8">
    <location>
        <begin position="507"/>
        <end position="585"/>
    </location>
</feature>
<feature type="domain" description="C2H2-type" evidence="9">
    <location>
        <begin position="1291"/>
        <end position="1320"/>
    </location>
</feature>
<feature type="region of interest" description="Disordered" evidence="8">
    <location>
        <begin position="90"/>
        <end position="170"/>
    </location>
</feature>
<dbReference type="Proteomes" id="UP000728032">
    <property type="component" value="Unassembled WGS sequence"/>
</dbReference>
<dbReference type="Gene3D" id="3.30.160.60">
    <property type="entry name" value="Classic Zinc Finger"/>
    <property type="match status" value="15"/>
</dbReference>
<feature type="domain" description="C2H2-type" evidence="9">
    <location>
        <begin position="1231"/>
        <end position="1260"/>
    </location>
</feature>
<keyword evidence="11" id="KW-1185">Reference proteome</keyword>
<dbReference type="InterPro" id="IPR013087">
    <property type="entry name" value="Znf_C2H2_type"/>
</dbReference>
<feature type="non-terminal residue" evidence="10">
    <location>
        <position position="1798"/>
    </location>
</feature>
<gene>
    <name evidence="10" type="ORF">ONB1V03_LOCUS4630</name>
</gene>
<dbReference type="GO" id="GO:0005634">
    <property type="term" value="C:nucleus"/>
    <property type="evidence" value="ECO:0007669"/>
    <property type="project" value="UniProtKB-ARBA"/>
</dbReference>
<dbReference type="SUPFAM" id="SSF57667">
    <property type="entry name" value="beta-beta-alpha zinc fingers"/>
    <property type="match status" value="13"/>
</dbReference>
<keyword evidence="6" id="KW-0804">Transcription</keyword>
<evidence type="ECO:0000259" key="9">
    <source>
        <dbReference type="PROSITE" id="PS50157"/>
    </source>
</evidence>
<proteinExistence type="predicted"/>
<dbReference type="SMART" id="SM00355">
    <property type="entry name" value="ZnF_C2H2"/>
    <property type="match status" value="23"/>
</dbReference>
<organism evidence="10">
    <name type="scientific">Oppiella nova</name>
    <dbReference type="NCBI Taxonomy" id="334625"/>
    <lineage>
        <taxon>Eukaryota</taxon>
        <taxon>Metazoa</taxon>
        <taxon>Ecdysozoa</taxon>
        <taxon>Arthropoda</taxon>
        <taxon>Chelicerata</taxon>
        <taxon>Arachnida</taxon>
        <taxon>Acari</taxon>
        <taxon>Acariformes</taxon>
        <taxon>Sarcoptiformes</taxon>
        <taxon>Oribatida</taxon>
        <taxon>Brachypylina</taxon>
        <taxon>Oppioidea</taxon>
        <taxon>Oppiidae</taxon>
        <taxon>Oppiella</taxon>
    </lineage>
</organism>
<keyword evidence="1" id="KW-0479">Metal-binding</keyword>
<dbReference type="OrthoDB" id="6498878at2759"/>
<feature type="domain" description="C2H2-type" evidence="9">
    <location>
        <begin position="773"/>
        <end position="802"/>
    </location>
</feature>
<evidence type="ECO:0000313" key="10">
    <source>
        <dbReference type="EMBL" id="CAD7644368.1"/>
    </source>
</evidence>
<feature type="region of interest" description="Disordered" evidence="8">
    <location>
        <begin position="1115"/>
        <end position="1153"/>
    </location>
</feature>
<feature type="compositionally biased region" description="Basic residues" evidence="8">
    <location>
        <begin position="664"/>
        <end position="674"/>
    </location>
</feature>
<feature type="domain" description="C2H2-type" evidence="9">
    <location>
        <begin position="1739"/>
        <end position="1768"/>
    </location>
</feature>
<dbReference type="EMBL" id="OC916466">
    <property type="protein sequence ID" value="CAD7644368.1"/>
    <property type="molecule type" value="Genomic_DNA"/>
</dbReference>
<feature type="domain" description="C2H2-type" evidence="9">
    <location>
        <begin position="803"/>
        <end position="832"/>
    </location>
</feature>
<name>A0A7R9LME5_9ACAR</name>
<dbReference type="InterPro" id="IPR041426">
    <property type="entry name" value="Mos1_HTH"/>
</dbReference>
<keyword evidence="4" id="KW-0862">Zinc</keyword>
<dbReference type="PANTHER" id="PTHR19818">
    <property type="entry name" value="ZINC FINGER PROTEIN ZIC AND GLI"/>
    <property type="match status" value="1"/>
</dbReference>
<keyword evidence="3 7" id="KW-0863">Zinc-finger</keyword>
<feature type="domain" description="C2H2-type" evidence="9">
    <location>
        <begin position="191"/>
        <end position="220"/>
    </location>
</feature>
<evidence type="ECO:0000256" key="1">
    <source>
        <dbReference type="ARBA" id="ARBA00022723"/>
    </source>
</evidence>
<feature type="compositionally biased region" description="Acidic residues" evidence="8">
    <location>
        <begin position="268"/>
        <end position="277"/>
    </location>
</feature>
<dbReference type="GO" id="GO:0008270">
    <property type="term" value="F:zinc ion binding"/>
    <property type="evidence" value="ECO:0007669"/>
    <property type="project" value="UniProtKB-KW"/>
</dbReference>
<reference evidence="10" key="1">
    <citation type="submission" date="2020-11" db="EMBL/GenBank/DDBJ databases">
        <authorList>
            <person name="Tran Van P."/>
        </authorList>
    </citation>
    <scope>NUCLEOTIDE SEQUENCE</scope>
</reference>
<feature type="domain" description="C2H2-type" evidence="9">
    <location>
        <begin position="1679"/>
        <end position="1714"/>
    </location>
</feature>
<evidence type="ECO:0000256" key="7">
    <source>
        <dbReference type="PROSITE-ProRule" id="PRU00042"/>
    </source>
</evidence>
<feature type="region of interest" description="Disordered" evidence="8">
    <location>
        <begin position="965"/>
        <end position="1044"/>
    </location>
</feature>
<feature type="domain" description="C2H2-type" evidence="9">
    <location>
        <begin position="881"/>
        <end position="910"/>
    </location>
</feature>
<feature type="domain" description="C2H2-type" evidence="9">
    <location>
        <begin position="423"/>
        <end position="452"/>
    </location>
</feature>
<evidence type="ECO:0000313" key="11">
    <source>
        <dbReference type="Proteomes" id="UP000728032"/>
    </source>
</evidence>
<dbReference type="Pfam" id="PF00096">
    <property type="entry name" value="zf-C2H2"/>
    <property type="match status" value="9"/>
</dbReference>
<protein>
    <recommendedName>
        <fullName evidence="9">C2H2-type domain-containing protein</fullName>
    </recommendedName>
</protein>
<keyword evidence="5" id="KW-0805">Transcription regulation</keyword>
<feature type="domain" description="C2H2-type" evidence="9">
    <location>
        <begin position="7"/>
        <end position="36"/>
    </location>
</feature>
<evidence type="ECO:0000256" key="2">
    <source>
        <dbReference type="ARBA" id="ARBA00022737"/>
    </source>
</evidence>
<dbReference type="PANTHER" id="PTHR19818:SF139">
    <property type="entry name" value="PAIR-RULE PROTEIN ODD-PAIRED"/>
    <property type="match status" value="1"/>
</dbReference>
<feature type="domain" description="C2H2-type" evidence="9">
    <location>
        <begin position="602"/>
        <end position="631"/>
    </location>
</feature>
<dbReference type="GO" id="GO:0000978">
    <property type="term" value="F:RNA polymerase II cis-regulatory region sequence-specific DNA binding"/>
    <property type="evidence" value="ECO:0007669"/>
    <property type="project" value="TreeGrafter"/>
</dbReference>
<feature type="domain" description="C2H2-type" evidence="9">
    <location>
        <begin position="393"/>
        <end position="422"/>
    </location>
</feature>
<evidence type="ECO:0000256" key="3">
    <source>
        <dbReference type="ARBA" id="ARBA00022771"/>
    </source>
</evidence>
<feature type="domain" description="C2H2-type" evidence="9">
    <location>
        <begin position="1517"/>
        <end position="1546"/>
    </location>
</feature>
<feature type="compositionally biased region" description="Basic and acidic residues" evidence="8">
    <location>
        <begin position="90"/>
        <end position="123"/>
    </location>
</feature>
<dbReference type="InterPro" id="IPR050329">
    <property type="entry name" value="GLI_C2H2-zinc-finger"/>
</dbReference>
<feature type="region of interest" description="Disordered" evidence="8">
    <location>
        <begin position="257"/>
        <end position="283"/>
    </location>
</feature>
<dbReference type="FunFam" id="3.30.160.60:FF:000032">
    <property type="entry name" value="Krueppel-like factor 4"/>
    <property type="match status" value="3"/>
</dbReference>
<dbReference type="PROSITE" id="PS50157">
    <property type="entry name" value="ZINC_FINGER_C2H2_2"/>
    <property type="match status" value="18"/>
</dbReference>
<feature type="compositionally biased region" description="Basic residues" evidence="8">
    <location>
        <begin position="1122"/>
        <end position="1132"/>
    </location>
</feature>
<feature type="compositionally biased region" description="Low complexity" evidence="8">
    <location>
        <begin position="1592"/>
        <end position="1601"/>
    </location>
</feature>
<evidence type="ECO:0000256" key="6">
    <source>
        <dbReference type="ARBA" id="ARBA00023163"/>
    </source>
</evidence>
<evidence type="ECO:0000256" key="8">
    <source>
        <dbReference type="SAM" id="MobiDB-lite"/>
    </source>
</evidence>
<feature type="compositionally biased region" description="Basic and acidic residues" evidence="8">
    <location>
        <begin position="966"/>
        <end position="976"/>
    </location>
</feature>
<feature type="compositionally biased region" description="Basic and acidic residues" evidence="8">
    <location>
        <begin position="508"/>
        <end position="518"/>
    </location>
</feature>
<feature type="compositionally biased region" description="Basic residues" evidence="8">
    <location>
        <begin position="1403"/>
        <end position="1413"/>
    </location>
</feature>
<feature type="domain" description="C2H2-type" evidence="9">
    <location>
        <begin position="1261"/>
        <end position="1290"/>
    </location>
</feature>
<accession>A0A7R9LME5</accession>
<feature type="domain" description="C2H2-type" evidence="9">
    <location>
        <begin position="1547"/>
        <end position="1576"/>
    </location>
</feature>
<dbReference type="InterPro" id="IPR036236">
    <property type="entry name" value="Znf_C2H2_sf"/>
</dbReference>
<feature type="compositionally biased region" description="Basic and acidic residues" evidence="8">
    <location>
        <begin position="131"/>
        <end position="161"/>
    </location>
</feature>
<feature type="domain" description="C2H2-type" evidence="9">
    <location>
        <begin position="833"/>
        <end position="862"/>
    </location>
</feature>
<feature type="domain" description="C2H2-type" evidence="9">
    <location>
        <begin position="1060"/>
        <end position="1089"/>
    </location>
</feature>
<dbReference type="EMBL" id="CAJPVJ010001641">
    <property type="protein sequence ID" value="CAG2165084.1"/>
    <property type="molecule type" value="Genomic_DNA"/>
</dbReference>
<feature type="region of interest" description="Disordered" evidence="8">
    <location>
        <begin position="1580"/>
        <end position="1601"/>
    </location>
</feature>
<feature type="domain" description="C2H2-type" evidence="9">
    <location>
        <begin position="363"/>
        <end position="392"/>
    </location>
</feature>
<feature type="region of interest" description="Disordered" evidence="8">
    <location>
        <begin position="1378"/>
        <end position="1413"/>
    </location>
</feature>
<sequence length="1798" mass="213248">HTGIKKYVCHWPECDRKFARPEHLRLHTLWHNNDKKYRCPWPGCSYRTCFSNFLDTNEGSVIVEEYIPLKTIYTQLQDICNHVIDTTTDRRTPIDDNQDIQHKPHQRLSPEDDTQRPPKETSTKKLKRKCDKSLKTIQNEKKGAKEKSNPKITRKDNKSMAEEIEGSNTRQTRRLLKSDVKPVYIDHKLVYECQRPDCDKQFKHKNSLRYHERSHLNPKTYSCVWPGCDYKTRDRNGLPLHNRIHTKTTLTKPLPLRYKPQKESMNDTNDDTPDTTSEDTSGVPMDQITLRKRIREQFQRGVPAGQAFKIVKTLYGSIISRSTLHKWYQRFKSGNLSVEDDSRSGRPKQTDLRVANKEGNLVFRCEWPDCGSEYSHKGRLKRHMMVHMNVKPYRCEWPGCDYASIENYELEYHKAIHTGIKKYVCHWPECDRKFARPEHLRLHTLWHNNDKKYRCPWPGCSYRTCFSNFLDTNEGSVIVEEYIPLKTIYTQLQDICNHAIDTTTDQRIPIDRNRDIQHKPHHRLSPEEDNESHRKKLKRKCDKSVKINKNPKKEVKGKSNPKITRKDNKSMAEEIEGSNTRQMRRRLKSDVKPVYIDHKLVYECQRPDCDKQFKQKKYLKRHERIHLNPRTYSCVYPGCDYKTRVKNVITKHRLTHNMQESGHKTRRLRHKRKSVNGTNEDKSGVNPEDTSDSPPDVITVRKLLLEEYQNGLPTNEALIHIQHLYGSVISMRTVQHWYQRFKSGNLSVEDNSRSGRPKKADTRVANKEGKLVYRCEWPDCGSEYSKKYHLKRHEMAHMNVWPYRCEWPGCDFATATRNSLSWHKGIHTGIRKFVCHWPECDRKFGRPDNLRAHMLWHNNDKKYRCPWPGCPYRTCFSGNKYVCHWPECDRKFARPEHLRLHTLWHNNDKKYRCPWPGCSYRTCFSNFLDTNEGSVIVEEYIPLKTIYTQLQDICSHAIDTTTDQRIPIDRNRDIQHKPHHRLSPEEDNESHRKKLKRKCDKSVKINKNPKKEVKGKSNPKITRKDNKSMAEEIEGSNTRQMRRRLKSDVKPVYIDHKLVYECQRPDCDKQFKQKKYLKRHKRIHLNPRTYSCVYPGCDYKTRVKNVITKHRLTHNMQESGHKTRRLRHKRKSINGTNEDKSGVNPEDTSDSPPDVITVRKLLLEEYQNGLPTTEALIHIQHLYGSVISMRTVQHWYQRFKSGNLSVEDNSRSGRPKKADTRVANKEGKLVYRCEWPDCGSEYSKKDHLKRHEMAHMNVWPYRCEWPGCDFATTTKNSLEWHKGIHTGIKKFVCHWPECDRKFGRPDNLRAHMLWHNNDKKYRCPWPGCSYRTCFQNFLDTNEGSVIVEEYIPLKTIYTQLQDICSHVIDTTTDQRIPIDRNRDIEHKPHHRLSPEEDNERPQKTTKKNTKRKCDKSLKINRLPKQEISDPEVSDEDTSDTKSIEYQIRDSILEEFRKGVTHLKTKRNICNIYGEELGQEMCRKWFREFRSQGIKPSKTVKTKDTDNECIYRDGVRVYQCRWPECGKEFRQRCLVRDHEMIHSDTRPYVCKWPGCEYRANRRHALNKHELIHTRIREPPIRLPLRHKPKDSTDSGGNDTSDASLDKLAVRKFLLQEFQKGVAVCEAYKTMRGLYGNVLNNKTCHKWYQRFRSGNLSVDDSARKGRPKKFKVTYKEGKPVYHCEWPDCGAQYYSQNNLRHHTLRHQNIMTHRCDWPGCEYGTVKKRMLDYHKSIHTGIRMFKCKLPDCERTFSRPDHLSGHMLWHNNDKKFRCEWPGCQYRSCFRGNVAKHKKQKHGFTN</sequence>
<dbReference type="Gene3D" id="1.10.10.1450">
    <property type="match status" value="1"/>
</dbReference>
<keyword evidence="2" id="KW-0677">Repeat</keyword>
<dbReference type="GO" id="GO:0000981">
    <property type="term" value="F:DNA-binding transcription factor activity, RNA polymerase II-specific"/>
    <property type="evidence" value="ECO:0007669"/>
    <property type="project" value="TreeGrafter"/>
</dbReference>
<dbReference type="PROSITE" id="PS00028">
    <property type="entry name" value="ZINC_FINGER_C2H2_1"/>
    <property type="match status" value="14"/>
</dbReference>
<feature type="region of interest" description="Disordered" evidence="8">
    <location>
        <begin position="655"/>
        <end position="695"/>
    </location>
</feature>
<dbReference type="Pfam" id="PF17906">
    <property type="entry name" value="HTH_48"/>
    <property type="match status" value="4"/>
</dbReference>
<evidence type="ECO:0000256" key="5">
    <source>
        <dbReference type="ARBA" id="ARBA00023015"/>
    </source>
</evidence>
<dbReference type="GO" id="GO:0045944">
    <property type="term" value="P:positive regulation of transcription by RNA polymerase II"/>
    <property type="evidence" value="ECO:0007669"/>
    <property type="project" value="UniProtKB-ARBA"/>
</dbReference>
<evidence type="ECO:0000256" key="4">
    <source>
        <dbReference type="ARBA" id="ARBA00022833"/>
    </source>
</evidence>